<dbReference type="OrthoDB" id="1123103at2"/>
<reference evidence="2 3" key="1">
    <citation type="submission" date="2017-05" db="EMBL/GenBank/DDBJ databases">
        <authorList>
            <person name="Varghese N."/>
            <person name="Submissions S."/>
        </authorList>
    </citation>
    <scope>NUCLEOTIDE SEQUENCE [LARGE SCALE GENOMIC DNA]</scope>
    <source>
        <strain evidence="2 3">DSM 27040</strain>
    </source>
</reference>
<dbReference type="Proteomes" id="UP000319040">
    <property type="component" value="Unassembled WGS sequence"/>
</dbReference>
<keyword evidence="3" id="KW-1185">Reference proteome</keyword>
<keyword evidence="1" id="KW-1133">Transmembrane helix</keyword>
<dbReference type="RefSeq" id="WP_142533360.1">
    <property type="nucleotide sequence ID" value="NZ_FXTB01000004.1"/>
</dbReference>
<keyword evidence="1" id="KW-0812">Transmembrane</keyword>
<name>A0A521D4N2_SACCC</name>
<keyword evidence="1" id="KW-0472">Membrane</keyword>
<sequence>MNADMEDKKLDRLINEGFQKFDPPHMPHNFVDRLTRNFELQTTKRRLWEEWMLKMAIIIGVAACLVLILYLTENHLLSYLSLEYIFPLYGLLIVLCVFLFDQVILKWMFAIRYQKRPS</sequence>
<evidence type="ECO:0000256" key="1">
    <source>
        <dbReference type="SAM" id="Phobius"/>
    </source>
</evidence>
<feature type="transmembrane region" description="Helical" evidence="1">
    <location>
        <begin position="51"/>
        <end position="72"/>
    </location>
</feature>
<dbReference type="AlphaFoldDB" id="A0A521D4N2"/>
<evidence type="ECO:0000313" key="2">
    <source>
        <dbReference type="EMBL" id="SMO66625.1"/>
    </source>
</evidence>
<proteinExistence type="predicted"/>
<protein>
    <submittedName>
        <fullName evidence="2">Uncharacterized protein</fullName>
    </submittedName>
</protein>
<accession>A0A521D4N2</accession>
<gene>
    <name evidence="2" type="ORF">SAMN06265379_104212</name>
</gene>
<dbReference type="EMBL" id="FXTB01000004">
    <property type="protein sequence ID" value="SMO66625.1"/>
    <property type="molecule type" value="Genomic_DNA"/>
</dbReference>
<organism evidence="2 3">
    <name type="scientific">Saccharicrinis carchari</name>
    <dbReference type="NCBI Taxonomy" id="1168039"/>
    <lineage>
        <taxon>Bacteria</taxon>
        <taxon>Pseudomonadati</taxon>
        <taxon>Bacteroidota</taxon>
        <taxon>Bacteroidia</taxon>
        <taxon>Marinilabiliales</taxon>
        <taxon>Marinilabiliaceae</taxon>
        <taxon>Saccharicrinis</taxon>
    </lineage>
</organism>
<evidence type="ECO:0000313" key="3">
    <source>
        <dbReference type="Proteomes" id="UP000319040"/>
    </source>
</evidence>
<feature type="transmembrane region" description="Helical" evidence="1">
    <location>
        <begin position="84"/>
        <end position="109"/>
    </location>
</feature>